<evidence type="ECO:0000313" key="2">
    <source>
        <dbReference type="Proteomes" id="UP001209318"/>
    </source>
</evidence>
<dbReference type="EMBL" id="JAOUSF010000003">
    <property type="protein sequence ID" value="MCU9614263.1"/>
    <property type="molecule type" value="Genomic_DNA"/>
</dbReference>
<dbReference type="InterPro" id="IPR020296">
    <property type="entry name" value="Spore_Cse60"/>
</dbReference>
<reference evidence="1" key="1">
    <citation type="submission" date="2022-10" db="EMBL/GenBank/DDBJ databases">
        <title>Description of Fervidibacillus gen. nov. in the family Fervidibacillaceae fam. nov. with two species, Fervidibacillus albus sp. nov., and Fervidibacillus halotolerans sp. nov., isolated from tidal flat sediments.</title>
        <authorList>
            <person name="Kwon K.K."/>
            <person name="Yang S.-H."/>
        </authorList>
    </citation>
    <scope>NUCLEOTIDE SEQUENCE</scope>
    <source>
        <strain evidence="1">JCM 19140</strain>
    </source>
</reference>
<accession>A0AAE3LTN1</accession>
<protein>
    <submittedName>
        <fullName evidence="1">Sporulation protein Cse60</fullName>
    </submittedName>
</protein>
<proteinExistence type="predicted"/>
<comment type="caution">
    <text evidence="1">The sequence shown here is derived from an EMBL/GenBank/DDBJ whole genome shotgun (WGS) entry which is preliminary data.</text>
</comment>
<dbReference type="AlphaFoldDB" id="A0AAE3LTN1"/>
<keyword evidence="2" id="KW-1185">Reference proteome</keyword>
<sequence>MVRVKVFDFEHEKDLEHEMNNFLAKIDESKLIDIKYHVAAMMEEEEEEQIYCFSAMVVYRN</sequence>
<dbReference type="Proteomes" id="UP001209318">
    <property type="component" value="Unassembled WGS sequence"/>
</dbReference>
<gene>
    <name evidence="1" type="ORF">OEV98_11890</name>
</gene>
<organism evidence="1 2">
    <name type="scientific">Perspicuibacillus lycopersici</name>
    <dbReference type="NCBI Taxonomy" id="1325689"/>
    <lineage>
        <taxon>Bacteria</taxon>
        <taxon>Bacillati</taxon>
        <taxon>Bacillota</taxon>
        <taxon>Bacilli</taxon>
        <taxon>Bacillales</taxon>
        <taxon>Bacillaceae</taxon>
        <taxon>Perspicuibacillus</taxon>
    </lineage>
</organism>
<dbReference type="Pfam" id="PF10957">
    <property type="entry name" value="Spore_Cse60"/>
    <property type="match status" value="1"/>
</dbReference>
<dbReference type="RefSeq" id="WP_263073504.1">
    <property type="nucleotide sequence ID" value="NZ_JAOUSF010000003.1"/>
</dbReference>
<name>A0AAE3LTN1_9BACI</name>
<evidence type="ECO:0000313" key="1">
    <source>
        <dbReference type="EMBL" id="MCU9614263.1"/>
    </source>
</evidence>